<name>A0AAD9IDH4_9PEZI</name>
<keyword evidence="4 5" id="KW-0472">Membrane</keyword>
<feature type="transmembrane region" description="Helical" evidence="5">
    <location>
        <begin position="282"/>
        <end position="304"/>
    </location>
</feature>
<feature type="transmembrane region" description="Helical" evidence="5">
    <location>
        <begin position="316"/>
        <end position="333"/>
    </location>
</feature>
<feature type="transmembrane region" description="Helical" evidence="5">
    <location>
        <begin position="187"/>
        <end position="210"/>
    </location>
</feature>
<dbReference type="Pfam" id="PF07690">
    <property type="entry name" value="MFS_1"/>
    <property type="match status" value="1"/>
</dbReference>
<protein>
    <recommendedName>
        <fullName evidence="8">UNC93-like protein 2</fullName>
    </recommendedName>
</protein>
<keyword evidence="3 5" id="KW-1133">Transmembrane helix</keyword>
<feature type="transmembrane region" description="Helical" evidence="5">
    <location>
        <begin position="154"/>
        <end position="175"/>
    </location>
</feature>
<organism evidence="6 7">
    <name type="scientific">Phyllachora maydis</name>
    <dbReference type="NCBI Taxonomy" id="1825666"/>
    <lineage>
        <taxon>Eukaryota</taxon>
        <taxon>Fungi</taxon>
        <taxon>Dikarya</taxon>
        <taxon>Ascomycota</taxon>
        <taxon>Pezizomycotina</taxon>
        <taxon>Sordariomycetes</taxon>
        <taxon>Sordariomycetidae</taxon>
        <taxon>Phyllachorales</taxon>
        <taxon>Phyllachoraceae</taxon>
        <taxon>Phyllachora</taxon>
    </lineage>
</organism>
<dbReference type="InterPro" id="IPR051617">
    <property type="entry name" value="UNC-93-like_regulator"/>
</dbReference>
<evidence type="ECO:0008006" key="8">
    <source>
        <dbReference type="Google" id="ProtNLM"/>
    </source>
</evidence>
<dbReference type="PANTHER" id="PTHR23294">
    <property type="entry name" value="ET TRANSLATION PRODUCT-RELATED"/>
    <property type="match status" value="1"/>
</dbReference>
<accession>A0AAD9IDH4</accession>
<evidence type="ECO:0000256" key="2">
    <source>
        <dbReference type="ARBA" id="ARBA00022692"/>
    </source>
</evidence>
<evidence type="ECO:0000313" key="7">
    <source>
        <dbReference type="Proteomes" id="UP001217918"/>
    </source>
</evidence>
<feature type="transmembrane region" description="Helical" evidence="5">
    <location>
        <begin position="222"/>
        <end position="242"/>
    </location>
</feature>
<feature type="transmembrane region" description="Helical" evidence="5">
    <location>
        <begin position="97"/>
        <end position="117"/>
    </location>
</feature>
<keyword evidence="7" id="KW-1185">Reference proteome</keyword>
<evidence type="ECO:0000313" key="6">
    <source>
        <dbReference type="EMBL" id="KAK2074990.1"/>
    </source>
</evidence>
<dbReference type="PANTHER" id="PTHR23294:SF19">
    <property type="entry name" value="DUF895 DOMAIN MEMBRANE PROTEIN-RELATED"/>
    <property type="match status" value="1"/>
</dbReference>
<dbReference type="InterPro" id="IPR036259">
    <property type="entry name" value="MFS_trans_sf"/>
</dbReference>
<dbReference type="Gene3D" id="1.20.1250.20">
    <property type="entry name" value="MFS general substrate transporter like domains"/>
    <property type="match status" value="1"/>
</dbReference>
<dbReference type="SUPFAM" id="SSF103473">
    <property type="entry name" value="MFS general substrate transporter"/>
    <property type="match status" value="1"/>
</dbReference>
<dbReference type="InterPro" id="IPR011701">
    <property type="entry name" value="MFS"/>
</dbReference>
<comment type="caution">
    <text evidence="6">The sequence shown here is derived from an EMBL/GenBank/DDBJ whole genome shotgun (WGS) entry which is preliminary data.</text>
</comment>
<feature type="transmembrane region" description="Helical" evidence="5">
    <location>
        <begin position="389"/>
        <end position="410"/>
    </location>
</feature>
<feature type="transmembrane region" description="Helical" evidence="5">
    <location>
        <begin position="345"/>
        <end position="363"/>
    </location>
</feature>
<proteinExistence type="predicted"/>
<gene>
    <name evidence="6" type="ORF">P8C59_009155</name>
</gene>
<dbReference type="GO" id="GO:0016020">
    <property type="term" value="C:membrane"/>
    <property type="evidence" value="ECO:0007669"/>
    <property type="project" value="UniProtKB-SubCell"/>
</dbReference>
<dbReference type="GO" id="GO:0022857">
    <property type="term" value="F:transmembrane transporter activity"/>
    <property type="evidence" value="ECO:0007669"/>
    <property type="project" value="InterPro"/>
</dbReference>
<keyword evidence="2 5" id="KW-0812">Transmembrane</keyword>
<dbReference type="Proteomes" id="UP001217918">
    <property type="component" value="Unassembled WGS sequence"/>
</dbReference>
<evidence type="ECO:0000256" key="4">
    <source>
        <dbReference type="ARBA" id="ARBA00023136"/>
    </source>
</evidence>
<evidence type="ECO:0000256" key="5">
    <source>
        <dbReference type="SAM" id="Phobius"/>
    </source>
</evidence>
<dbReference type="EMBL" id="JAQQPM010000009">
    <property type="protein sequence ID" value="KAK2074990.1"/>
    <property type="molecule type" value="Genomic_DNA"/>
</dbReference>
<evidence type="ECO:0000256" key="1">
    <source>
        <dbReference type="ARBA" id="ARBA00004141"/>
    </source>
</evidence>
<dbReference type="AlphaFoldDB" id="A0AAD9IDH4"/>
<feature type="transmembrane region" description="Helical" evidence="5">
    <location>
        <begin position="56"/>
        <end position="77"/>
    </location>
</feature>
<sequence>MQRRNSSDQSPFYSPARRTMLWHCARTDLDRPLGYRRPVRIQFMVIHHLMRHYGRFWRSVLFQMILFGALSFVGPAMGDAISNLGGGGLSTPYLANLANALNYACGCLVTLVGGPLINKLGIKLACLVAAVTMPLNPSAYYASARHGAAADAYLLASSLIGGLSGGFLYVAETSAMLSYPQPEDRGLYLGIWSAMRNTGSMLGGAVNFATSYTRDGAGGIPWSTYLVFVGFACTGVVWALLLSPSGRVRRRDGCPVPVAEGSAGWACEFAALWAQIRRRETWLVFLPAFYSFFYGGTMGTYLSLHFSVRARALSSLLVPSVVIPLVLGFGRLLDQTRWSQRTRAWIGFLAWVVPQAACFLWIGREYSKFGTSKLALDYGHDSRAWAEAYLPYLIIFSTGYWTQLSLYWILGTFCTDVQSSSRTGGPHRCV</sequence>
<comment type="subcellular location">
    <subcellularLocation>
        <location evidence="1">Membrane</location>
        <topology evidence="1">Multi-pass membrane protein</topology>
    </subcellularLocation>
</comment>
<feature type="transmembrane region" description="Helical" evidence="5">
    <location>
        <begin position="124"/>
        <end position="142"/>
    </location>
</feature>
<evidence type="ECO:0000256" key="3">
    <source>
        <dbReference type="ARBA" id="ARBA00022989"/>
    </source>
</evidence>
<reference evidence="6" key="1">
    <citation type="journal article" date="2023" name="Mol. Plant Microbe Interact.">
        <title>Elucidating the Obligate Nature and Biological Capacity of an Invasive Fungal Corn Pathogen.</title>
        <authorList>
            <person name="MacCready J.S."/>
            <person name="Roggenkamp E.M."/>
            <person name="Gdanetz K."/>
            <person name="Chilvers M.I."/>
        </authorList>
    </citation>
    <scope>NUCLEOTIDE SEQUENCE</scope>
    <source>
        <strain evidence="6">PM02</strain>
    </source>
</reference>